<dbReference type="InterPro" id="IPR046815">
    <property type="entry name" value="P2RX7_C"/>
</dbReference>
<evidence type="ECO:0000313" key="3">
    <source>
        <dbReference type="Proteomes" id="UP001314229"/>
    </source>
</evidence>
<sequence>MAEFEVTIEREDEWLNFEGRPYLFEPEYTEEELAEMEENRRAAEEAVEITGVPHTPNRCEGDWWCSCGQCQPMATEKECLCCRESDVFRHGLENSEARFLTAMDDFRALINPAVVQTFFNVPKIN</sequence>
<accession>A0AAV1PDM1</accession>
<dbReference type="EMBL" id="CAWUFR010000146">
    <property type="protein sequence ID" value="CAK6969982.1"/>
    <property type="molecule type" value="Genomic_DNA"/>
</dbReference>
<reference evidence="2 3" key="1">
    <citation type="submission" date="2024-01" db="EMBL/GenBank/DDBJ databases">
        <authorList>
            <person name="Alioto T."/>
            <person name="Alioto T."/>
            <person name="Gomez Garrido J."/>
        </authorList>
    </citation>
    <scope>NUCLEOTIDE SEQUENCE [LARGE SCALE GENOMIC DNA]</scope>
</reference>
<proteinExistence type="predicted"/>
<name>A0AAV1PDM1_SCOSC</name>
<dbReference type="PANTHER" id="PTHR36981:SF1">
    <property type="entry name" value="P2X PURINORECEPTOR 7 INTRACELLULAR DOMAIN-CONTAINING PROTEIN"/>
    <property type="match status" value="1"/>
</dbReference>
<evidence type="ECO:0000313" key="2">
    <source>
        <dbReference type="EMBL" id="CAK6969982.1"/>
    </source>
</evidence>
<dbReference type="AlphaFoldDB" id="A0AAV1PDM1"/>
<protein>
    <submittedName>
        <fullName evidence="2">Uncharacterized protein LOC120555826</fullName>
    </submittedName>
</protein>
<organism evidence="2 3">
    <name type="scientific">Scomber scombrus</name>
    <name type="common">Atlantic mackerel</name>
    <name type="synonym">Scomber vernalis</name>
    <dbReference type="NCBI Taxonomy" id="13677"/>
    <lineage>
        <taxon>Eukaryota</taxon>
        <taxon>Metazoa</taxon>
        <taxon>Chordata</taxon>
        <taxon>Craniata</taxon>
        <taxon>Vertebrata</taxon>
        <taxon>Euteleostomi</taxon>
        <taxon>Actinopterygii</taxon>
        <taxon>Neopterygii</taxon>
        <taxon>Teleostei</taxon>
        <taxon>Neoteleostei</taxon>
        <taxon>Acanthomorphata</taxon>
        <taxon>Pelagiaria</taxon>
        <taxon>Scombriformes</taxon>
        <taxon>Scombridae</taxon>
        <taxon>Scomber</taxon>
    </lineage>
</organism>
<dbReference type="Proteomes" id="UP001314229">
    <property type="component" value="Unassembled WGS sequence"/>
</dbReference>
<feature type="domain" description="P2X purinoreceptor 7 intracellular" evidence="1">
    <location>
        <begin position="42"/>
        <end position="86"/>
    </location>
</feature>
<dbReference type="PANTHER" id="PTHR36981">
    <property type="entry name" value="ZGC:195170"/>
    <property type="match status" value="1"/>
</dbReference>
<gene>
    <name evidence="2" type="ORF">FSCOSCO3_A001405</name>
</gene>
<dbReference type="Pfam" id="PF20478">
    <property type="entry name" value="P2RX7_C"/>
    <property type="match status" value="1"/>
</dbReference>
<evidence type="ECO:0000259" key="1">
    <source>
        <dbReference type="Pfam" id="PF20478"/>
    </source>
</evidence>
<comment type="caution">
    <text evidence="2">The sequence shown here is derived from an EMBL/GenBank/DDBJ whole genome shotgun (WGS) entry which is preliminary data.</text>
</comment>
<keyword evidence="3" id="KW-1185">Reference proteome</keyword>